<dbReference type="PANTHER" id="PTHR33744:SF1">
    <property type="entry name" value="DNA-BINDING TRANSCRIPTIONAL ACTIVATOR ADER"/>
    <property type="match status" value="1"/>
</dbReference>
<dbReference type="EMBL" id="JGZR01000003">
    <property type="protein sequence ID" value="KFJ04478.1"/>
    <property type="molecule type" value="Genomic_DNA"/>
</dbReference>
<feature type="domain" description="Purine catabolism PurC-like" evidence="2">
    <location>
        <begin position="17"/>
        <end position="124"/>
    </location>
</feature>
<dbReference type="Pfam" id="PF13556">
    <property type="entry name" value="HTH_30"/>
    <property type="match status" value="1"/>
</dbReference>
<dbReference type="InterPro" id="IPR012914">
    <property type="entry name" value="PucR_dom"/>
</dbReference>
<feature type="domain" description="CdaR GGDEF-like" evidence="4">
    <location>
        <begin position="162"/>
        <end position="274"/>
    </location>
</feature>
<dbReference type="Pfam" id="PF07905">
    <property type="entry name" value="PucR"/>
    <property type="match status" value="1"/>
</dbReference>
<comment type="caution">
    <text evidence="5">The sequence shown here is derived from an EMBL/GenBank/DDBJ whole genome shotgun (WGS) entry which is preliminary data.</text>
</comment>
<evidence type="ECO:0000256" key="1">
    <source>
        <dbReference type="ARBA" id="ARBA00006754"/>
    </source>
</evidence>
<dbReference type="Proteomes" id="UP000029055">
    <property type="component" value="Unassembled WGS sequence"/>
</dbReference>
<dbReference type="eggNOG" id="COG2508">
    <property type="taxonomic scope" value="Bacteria"/>
</dbReference>
<dbReference type="InterPro" id="IPR041522">
    <property type="entry name" value="CdaR_GGDEF"/>
</dbReference>
<organism evidence="5 6">
    <name type="scientific">Bifidobacterium subtile</name>
    <dbReference type="NCBI Taxonomy" id="77635"/>
    <lineage>
        <taxon>Bacteria</taxon>
        <taxon>Bacillati</taxon>
        <taxon>Actinomycetota</taxon>
        <taxon>Actinomycetes</taxon>
        <taxon>Bifidobacteriales</taxon>
        <taxon>Bifidobacteriaceae</taxon>
        <taxon>Bifidobacterium</taxon>
    </lineage>
</organism>
<gene>
    <name evidence="5" type="ORF">BISU_0485</name>
</gene>
<evidence type="ECO:0000259" key="4">
    <source>
        <dbReference type="Pfam" id="PF17853"/>
    </source>
</evidence>
<dbReference type="STRING" id="77635.BISU_0485"/>
<comment type="similarity">
    <text evidence="1">Belongs to the CdaR family.</text>
</comment>
<dbReference type="OrthoDB" id="3170447at2"/>
<proteinExistence type="inferred from homology"/>
<feature type="domain" description="PucR C-terminal helix-turn-helix" evidence="3">
    <location>
        <begin position="334"/>
        <end position="391"/>
    </location>
</feature>
<name>A0A087E9M7_9BIFI</name>
<dbReference type="InterPro" id="IPR042070">
    <property type="entry name" value="PucR_C-HTH_sf"/>
</dbReference>
<dbReference type="InterPro" id="IPR051448">
    <property type="entry name" value="CdaR-like_regulators"/>
</dbReference>
<sequence>MTVRLKELYEQALAQGHDIVLVTGSKGLERPVRWVHMVENEEIAGFLEGQEIAFTTGIGLESQAGLKELVASAYHCGASGIVINLGPFIHSIGPDVIQFCKERDFPLFRVPWSEHMAQIMHQFSLDITMSEKHSIELAAALENAIFWPAREEMYMEYMEQDGFGKDWNYCVAVFDVCAVARGVATGAYVPDSRLDAFVRRIESLMTMRQWRSVVLTIEHRIVLVFARYAIDAAAAMVHEILALCVESLAKNEQIFAGVGKVTHSARCIGKSYHQGLMLDRLQRHRGKPRDPLLYDEAGVDRLLLSIDDQEILEDYYINSIGPLIEYDRVNDGDLTQVLNNYLSSSGSIKETSERMFVHRNTVNYKISKIQDLLGVNLSDFSVRMELLIGLHVKELLDC</sequence>
<evidence type="ECO:0000259" key="3">
    <source>
        <dbReference type="Pfam" id="PF13556"/>
    </source>
</evidence>
<dbReference type="RefSeq" id="WP_024462908.1">
    <property type="nucleotide sequence ID" value="NZ_CP062939.1"/>
</dbReference>
<keyword evidence="6" id="KW-1185">Reference proteome</keyword>
<reference evidence="5 6" key="1">
    <citation type="submission" date="2014-03" db="EMBL/GenBank/DDBJ databases">
        <title>Genomics of Bifidobacteria.</title>
        <authorList>
            <person name="Ventura M."/>
            <person name="Milani C."/>
            <person name="Lugli G.A."/>
        </authorList>
    </citation>
    <scope>NUCLEOTIDE SEQUENCE [LARGE SCALE GENOMIC DNA]</scope>
    <source>
        <strain evidence="5 6">LMG 11597</strain>
    </source>
</reference>
<dbReference type="Gene3D" id="1.10.10.2840">
    <property type="entry name" value="PucR C-terminal helix-turn-helix domain"/>
    <property type="match status" value="1"/>
</dbReference>
<dbReference type="AlphaFoldDB" id="A0A087E9M7"/>
<evidence type="ECO:0000313" key="6">
    <source>
        <dbReference type="Proteomes" id="UP000029055"/>
    </source>
</evidence>
<evidence type="ECO:0000259" key="2">
    <source>
        <dbReference type="Pfam" id="PF07905"/>
    </source>
</evidence>
<protein>
    <submittedName>
        <fullName evidence="5">PucR family transcriptional regulator</fullName>
    </submittedName>
</protein>
<dbReference type="InterPro" id="IPR025736">
    <property type="entry name" value="PucR_C-HTH_dom"/>
</dbReference>
<evidence type="ECO:0000313" key="5">
    <source>
        <dbReference type="EMBL" id="KFJ04478.1"/>
    </source>
</evidence>
<dbReference type="Pfam" id="PF17853">
    <property type="entry name" value="GGDEF_2"/>
    <property type="match status" value="1"/>
</dbReference>
<dbReference type="PANTHER" id="PTHR33744">
    <property type="entry name" value="CARBOHYDRATE DIACID REGULATOR"/>
    <property type="match status" value="1"/>
</dbReference>
<accession>A0A087E9M7</accession>